<sequence length="248" mass="28395">MAEYGDYIALFHFDHLIYIIGLVMIASAFFLNITFVKKHRTVITILLVIIIIAQQILLYSGYYFATGDGSGFDLSEALPLHLSRINSILGLIYLLTRNRKVFSILTMFSLFAILSFIYPSQVYGITHPIGISFFVNHIITLLLPFYGIIAYNTKINPHDSLRALPWFVLYVAVAWFTNELTGGNYFYLRDKPVFASLPDVIYIPLSIVFAFVLFKLGEIMYRKLRPILIKKRPSIIKIEGLNIILLLL</sequence>
<evidence type="ECO:0000256" key="1">
    <source>
        <dbReference type="SAM" id="Phobius"/>
    </source>
</evidence>
<feature type="transmembrane region" description="Helical" evidence="1">
    <location>
        <begin position="102"/>
        <end position="119"/>
    </location>
</feature>
<accession>A0A921B593</accession>
<name>A0A921B593_9STAP</name>
<feature type="transmembrane region" description="Helical" evidence="1">
    <location>
        <begin position="16"/>
        <end position="35"/>
    </location>
</feature>
<organism evidence="2 3">
    <name type="scientific">Aliicoccus persicus</name>
    <dbReference type="NCBI Taxonomy" id="930138"/>
    <lineage>
        <taxon>Bacteria</taxon>
        <taxon>Bacillati</taxon>
        <taxon>Bacillota</taxon>
        <taxon>Bacilli</taxon>
        <taxon>Bacillales</taxon>
        <taxon>Staphylococcaceae</taxon>
        <taxon>Aliicoccus</taxon>
    </lineage>
</organism>
<proteinExistence type="predicted"/>
<dbReference type="EMBL" id="DYYI01000009">
    <property type="protein sequence ID" value="HJE18922.1"/>
    <property type="molecule type" value="Genomic_DNA"/>
</dbReference>
<keyword evidence="1" id="KW-0812">Transmembrane</keyword>
<evidence type="ECO:0000313" key="3">
    <source>
        <dbReference type="Proteomes" id="UP000763505"/>
    </source>
</evidence>
<dbReference type="Pfam" id="PF14808">
    <property type="entry name" value="TMEM164"/>
    <property type="match status" value="1"/>
</dbReference>
<comment type="caution">
    <text evidence="2">The sequence shown here is derived from an EMBL/GenBank/DDBJ whole genome shotgun (WGS) entry which is preliminary data.</text>
</comment>
<reference evidence="2" key="2">
    <citation type="submission" date="2021-09" db="EMBL/GenBank/DDBJ databases">
        <authorList>
            <person name="Gilroy R."/>
        </authorList>
    </citation>
    <scope>NUCLEOTIDE SEQUENCE</scope>
    <source>
        <strain evidence="2">6019</strain>
    </source>
</reference>
<dbReference type="NCBIfam" id="TIGR02206">
    <property type="entry name" value="intg_mem_TP0381"/>
    <property type="match status" value="1"/>
</dbReference>
<gene>
    <name evidence="2" type="ORF">K8V35_01025</name>
</gene>
<reference evidence="2" key="1">
    <citation type="journal article" date="2021" name="PeerJ">
        <title>Extensive microbial diversity within the chicken gut microbiome revealed by metagenomics and culture.</title>
        <authorList>
            <person name="Gilroy R."/>
            <person name="Ravi A."/>
            <person name="Getino M."/>
            <person name="Pursley I."/>
            <person name="Horton D.L."/>
            <person name="Alikhan N.F."/>
            <person name="Baker D."/>
            <person name="Gharbi K."/>
            <person name="Hall N."/>
            <person name="Watson M."/>
            <person name="Adriaenssens E.M."/>
            <person name="Foster-Nyarko E."/>
            <person name="Jarju S."/>
            <person name="Secka A."/>
            <person name="Antonio M."/>
            <person name="Oren A."/>
            <person name="Chaudhuri R.R."/>
            <person name="La Ragione R."/>
            <person name="Hildebrand F."/>
            <person name="Pallen M.J."/>
        </authorList>
    </citation>
    <scope>NUCLEOTIDE SEQUENCE</scope>
    <source>
        <strain evidence="2">6019</strain>
    </source>
</reference>
<feature type="transmembrane region" description="Helical" evidence="1">
    <location>
        <begin position="163"/>
        <end position="188"/>
    </location>
</feature>
<feature type="transmembrane region" description="Helical" evidence="1">
    <location>
        <begin position="200"/>
        <end position="221"/>
    </location>
</feature>
<feature type="transmembrane region" description="Helical" evidence="1">
    <location>
        <begin position="77"/>
        <end position="95"/>
    </location>
</feature>
<feature type="transmembrane region" description="Helical" evidence="1">
    <location>
        <begin position="131"/>
        <end position="151"/>
    </location>
</feature>
<feature type="transmembrane region" description="Helical" evidence="1">
    <location>
        <begin position="42"/>
        <end position="65"/>
    </location>
</feature>
<keyword evidence="1" id="KW-1133">Transmembrane helix</keyword>
<keyword evidence="1" id="KW-0472">Membrane</keyword>
<evidence type="ECO:0000313" key="2">
    <source>
        <dbReference type="EMBL" id="HJE18922.1"/>
    </source>
</evidence>
<dbReference type="Proteomes" id="UP000763505">
    <property type="component" value="Unassembled WGS sequence"/>
</dbReference>
<dbReference type="InterPro" id="IPR011737">
    <property type="entry name" value="CHP02206_TP0381"/>
</dbReference>
<dbReference type="AlphaFoldDB" id="A0A921B593"/>
<protein>
    <submittedName>
        <fullName evidence="2">TIGR02206 family membrane protein</fullName>
    </submittedName>
</protein>